<accession>A0ABY9CAY7</accession>
<dbReference type="EMBL" id="CP126654">
    <property type="protein sequence ID" value="WJZ92136.1"/>
    <property type="molecule type" value="Genomic_DNA"/>
</dbReference>
<sequence>MAEVYEHVTTSHLDELATAMTANHPNCASLAERIVVSNLHKNTKKSFSETIKDMHNHFNERSGLKNPWIAADVYKIIMKNVTRLDSEIIYDWDVDYDYFGFKTLEDINYHDMLEKCSGSCRYLHFAWHGMTFDSPEAQQLNKDIFETICHHALKDSGELAVKEGSSEIYDGCPVSEYELSSFSWSHFLPSP</sequence>
<dbReference type="InterPro" id="IPR000788">
    <property type="entry name" value="RNR_lg_C"/>
</dbReference>
<evidence type="ECO:0000313" key="3">
    <source>
        <dbReference type="EMBL" id="WJZ92136.1"/>
    </source>
</evidence>
<feature type="domain" description="Ribonucleotide reductase large subunit C-terminal" evidence="2">
    <location>
        <begin position="125"/>
        <end position="184"/>
    </location>
</feature>
<dbReference type="InterPro" id="IPR008926">
    <property type="entry name" value="RNR_R1-su_N"/>
</dbReference>
<comment type="similarity">
    <text evidence="1">Belongs to the ribonucleoside diphosphate reductase large chain family.</text>
</comment>
<protein>
    <recommendedName>
        <fullName evidence="2">Ribonucleotide reductase large subunit C-terminal domain-containing protein</fullName>
    </recommendedName>
</protein>
<dbReference type="Proteomes" id="UP001227230">
    <property type="component" value="Chromosome 7"/>
</dbReference>
<dbReference type="InterPro" id="IPR039718">
    <property type="entry name" value="Rrm1"/>
</dbReference>
<dbReference type="PANTHER" id="PTHR11573:SF6">
    <property type="entry name" value="RIBONUCLEOSIDE-DIPHOSPHATE REDUCTASE LARGE SUBUNIT"/>
    <property type="match status" value="1"/>
</dbReference>
<name>A0ABY9CAY7_VITVI</name>
<gene>
    <name evidence="3" type="ORF">VitviT2T_011153</name>
</gene>
<organism evidence="3 4">
    <name type="scientific">Vitis vinifera</name>
    <name type="common">Grape</name>
    <dbReference type="NCBI Taxonomy" id="29760"/>
    <lineage>
        <taxon>Eukaryota</taxon>
        <taxon>Viridiplantae</taxon>
        <taxon>Streptophyta</taxon>
        <taxon>Embryophyta</taxon>
        <taxon>Tracheophyta</taxon>
        <taxon>Spermatophyta</taxon>
        <taxon>Magnoliopsida</taxon>
        <taxon>eudicotyledons</taxon>
        <taxon>Gunneridae</taxon>
        <taxon>Pentapetalae</taxon>
        <taxon>rosids</taxon>
        <taxon>Vitales</taxon>
        <taxon>Vitaceae</taxon>
        <taxon>Viteae</taxon>
        <taxon>Vitis</taxon>
    </lineage>
</organism>
<keyword evidence="4" id="KW-1185">Reference proteome</keyword>
<evidence type="ECO:0000256" key="1">
    <source>
        <dbReference type="ARBA" id="ARBA00010406"/>
    </source>
</evidence>
<proteinExistence type="inferred from homology"/>
<dbReference type="Gene3D" id="3.20.70.20">
    <property type="match status" value="2"/>
</dbReference>
<dbReference type="PANTHER" id="PTHR11573">
    <property type="entry name" value="RIBONUCLEOSIDE-DIPHOSPHATE REDUCTASE LARGE CHAIN"/>
    <property type="match status" value="1"/>
</dbReference>
<dbReference type="SUPFAM" id="SSF48168">
    <property type="entry name" value="R1 subunit of ribonucleotide reductase, N-terminal domain"/>
    <property type="match status" value="1"/>
</dbReference>
<evidence type="ECO:0000259" key="2">
    <source>
        <dbReference type="Pfam" id="PF02867"/>
    </source>
</evidence>
<dbReference type="SUPFAM" id="SSF51998">
    <property type="entry name" value="PFL-like glycyl radical enzymes"/>
    <property type="match status" value="1"/>
</dbReference>
<reference evidence="3 4" key="1">
    <citation type="journal article" date="2023" name="Hortic Res">
        <title>The complete reference genome for grapevine (Vitis vinifera L.) genetics and breeding.</title>
        <authorList>
            <person name="Shi X."/>
            <person name="Cao S."/>
            <person name="Wang X."/>
            <person name="Huang S."/>
            <person name="Wang Y."/>
            <person name="Liu Z."/>
            <person name="Liu W."/>
            <person name="Leng X."/>
            <person name="Peng Y."/>
            <person name="Wang N."/>
            <person name="Wang Y."/>
            <person name="Ma Z."/>
            <person name="Xu X."/>
            <person name="Zhang F."/>
            <person name="Xue H."/>
            <person name="Zhong H."/>
            <person name="Wang Y."/>
            <person name="Zhang K."/>
            <person name="Velt A."/>
            <person name="Avia K."/>
            <person name="Holtgrawe D."/>
            <person name="Grimplet J."/>
            <person name="Matus J.T."/>
            <person name="Ware D."/>
            <person name="Wu X."/>
            <person name="Wang H."/>
            <person name="Liu C."/>
            <person name="Fang Y."/>
            <person name="Rustenholz C."/>
            <person name="Cheng Z."/>
            <person name="Xiao H."/>
            <person name="Zhou Y."/>
        </authorList>
    </citation>
    <scope>NUCLEOTIDE SEQUENCE [LARGE SCALE GENOMIC DNA]</scope>
    <source>
        <strain evidence="4">cv. Pinot noir / PN40024</strain>
        <tissue evidence="3">Leaf</tissue>
    </source>
</reference>
<evidence type="ECO:0000313" key="4">
    <source>
        <dbReference type="Proteomes" id="UP001227230"/>
    </source>
</evidence>
<dbReference type="Pfam" id="PF02867">
    <property type="entry name" value="Ribonuc_red_lgC"/>
    <property type="match status" value="1"/>
</dbReference>